<dbReference type="CDD" id="cd06558">
    <property type="entry name" value="crotonase-like"/>
    <property type="match status" value="1"/>
</dbReference>
<dbReference type="AlphaFoldDB" id="A0A1G8AE26"/>
<dbReference type="InterPro" id="IPR001753">
    <property type="entry name" value="Enoyl-CoA_hydra/iso"/>
</dbReference>
<organism evidence="2 3">
    <name type="scientific">Phytopseudomonas flavescens</name>
    <dbReference type="NCBI Taxonomy" id="29435"/>
    <lineage>
        <taxon>Bacteria</taxon>
        <taxon>Pseudomonadati</taxon>
        <taxon>Pseudomonadota</taxon>
        <taxon>Gammaproteobacteria</taxon>
        <taxon>Pseudomonadales</taxon>
        <taxon>Pseudomonadaceae</taxon>
        <taxon>Phytopseudomonas</taxon>
    </lineage>
</organism>
<dbReference type="Pfam" id="PF00378">
    <property type="entry name" value="ECH_1"/>
    <property type="match status" value="1"/>
</dbReference>
<dbReference type="Gene3D" id="3.90.226.10">
    <property type="entry name" value="2-enoyl-CoA Hydratase, Chain A, domain 1"/>
    <property type="match status" value="1"/>
</dbReference>
<sequence>MRISLASSSWPEYMTVEYQMVADGVLLITLNRPERLNALDSEGKSQLAAAWEHAERSTEIRAVVIRGSGERAFCAGSDLKEIEATGRTVSTEALARALPGVGRPFSKPVVAALHGHTLGLGISLAIHCDFRIARHDTRFSFPEVGHGQLSGFSAITLPGLIGEAAALDILLSARAFDATEALRIGLINRVVDDPWAEALQLATQLAAKQSTKAVQWSKRLLLADRHERLQRHLALVDQARIDVMKPSP</sequence>
<dbReference type="GO" id="GO:0006635">
    <property type="term" value="P:fatty acid beta-oxidation"/>
    <property type="evidence" value="ECO:0007669"/>
    <property type="project" value="TreeGrafter"/>
</dbReference>
<comment type="similarity">
    <text evidence="1">Belongs to the enoyl-CoA hydratase/isomerase family.</text>
</comment>
<dbReference type="PANTHER" id="PTHR11941:SF54">
    <property type="entry name" value="ENOYL-COA HYDRATASE, MITOCHONDRIAL"/>
    <property type="match status" value="1"/>
</dbReference>
<dbReference type="Proteomes" id="UP000198606">
    <property type="component" value="Unassembled WGS sequence"/>
</dbReference>
<dbReference type="InterPro" id="IPR029045">
    <property type="entry name" value="ClpP/crotonase-like_dom_sf"/>
</dbReference>
<dbReference type="PANTHER" id="PTHR11941">
    <property type="entry name" value="ENOYL-COA HYDRATASE-RELATED"/>
    <property type="match status" value="1"/>
</dbReference>
<dbReference type="GO" id="GO:0003824">
    <property type="term" value="F:catalytic activity"/>
    <property type="evidence" value="ECO:0007669"/>
    <property type="project" value="UniProtKB-ARBA"/>
</dbReference>
<protein>
    <submittedName>
        <fullName evidence="2">Enoyl-CoA hydratase</fullName>
    </submittedName>
</protein>
<evidence type="ECO:0000256" key="1">
    <source>
        <dbReference type="ARBA" id="ARBA00005254"/>
    </source>
</evidence>
<dbReference type="STRING" id="29435.SAMN05216588_103108"/>
<proteinExistence type="inferred from homology"/>
<gene>
    <name evidence="2" type="ORF">SAMN05216588_103108</name>
</gene>
<evidence type="ECO:0000313" key="2">
    <source>
        <dbReference type="EMBL" id="SDH18590.1"/>
    </source>
</evidence>
<accession>A0A1G8AE26</accession>
<evidence type="ECO:0000313" key="3">
    <source>
        <dbReference type="Proteomes" id="UP000198606"/>
    </source>
</evidence>
<reference evidence="2 3" key="1">
    <citation type="submission" date="2016-10" db="EMBL/GenBank/DDBJ databases">
        <authorList>
            <person name="de Groot N.N."/>
        </authorList>
    </citation>
    <scope>NUCLEOTIDE SEQUENCE [LARGE SCALE GENOMIC DNA]</scope>
    <source>
        <strain evidence="2 3">LMG 18387</strain>
    </source>
</reference>
<dbReference type="EMBL" id="FNDG01000003">
    <property type="protein sequence ID" value="SDH18590.1"/>
    <property type="molecule type" value="Genomic_DNA"/>
</dbReference>
<name>A0A1G8AE26_9GAMM</name>
<dbReference type="SUPFAM" id="SSF52096">
    <property type="entry name" value="ClpP/crotonase"/>
    <property type="match status" value="1"/>
</dbReference>